<name>A0ABR7W5W1_9ACTN</name>
<proteinExistence type="predicted"/>
<protein>
    <submittedName>
        <fullName evidence="5">Helix-turn-helix transcriptional regulator</fullName>
    </submittedName>
</protein>
<feature type="compositionally biased region" description="Pro residues" evidence="3">
    <location>
        <begin position="1"/>
        <end position="10"/>
    </location>
</feature>
<comment type="caution">
    <text evidence="5">The sequence shown here is derived from an EMBL/GenBank/DDBJ whole genome shotgun (WGS) entry which is preliminary data.</text>
</comment>
<feature type="DNA-binding region" description="H-T-H motif" evidence="2">
    <location>
        <begin position="45"/>
        <end position="64"/>
    </location>
</feature>
<evidence type="ECO:0000313" key="5">
    <source>
        <dbReference type="EMBL" id="MBD1318217.1"/>
    </source>
</evidence>
<dbReference type="PRINTS" id="PR00455">
    <property type="entry name" value="HTHTETR"/>
</dbReference>
<evidence type="ECO:0000256" key="2">
    <source>
        <dbReference type="PROSITE-ProRule" id="PRU00335"/>
    </source>
</evidence>
<reference evidence="5 6" key="1">
    <citation type="submission" date="2020-09" db="EMBL/GenBank/DDBJ databases">
        <title>Novel species in genus Gordonia.</title>
        <authorList>
            <person name="Zhang G."/>
        </authorList>
    </citation>
    <scope>NUCLEOTIDE SEQUENCE [LARGE SCALE GENOMIC DNA]</scope>
    <source>
        <strain evidence="5 6">ON-33</strain>
    </source>
</reference>
<evidence type="ECO:0000256" key="1">
    <source>
        <dbReference type="ARBA" id="ARBA00023125"/>
    </source>
</evidence>
<dbReference type="PROSITE" id="PS50977">
    <property type="entry name" value="HTH_TETR_2"/>
    <property type="match status" value="2"/>
</dbReference>
<dbReference type="RefSeq" id="WP_190265488.1">
    <property type="nucleotide sequence ID" value="NZ_BAABAD010000003.1"/>
</dbReference>
<dbReference type="PANTHER" id="PTHR30055">
    <property type="entry name" value="HTH-TYPE TRANSCRIPTIONAL REGULATOR RUTR"/>
    <property type="match status" value="1"/>
</dbReference>
<dbReference type="EMBL" id="JACWMS010000001">
    <property type="protein sequence ID" value="MBD1318217.1"/>
    <property type="molecule type" value="Genomic_DNA"/>
</dbReference>
<feature type="region of interest" description="Disordered" evidence="3">
    <location>
        <begin position="203"/>
        <end position="224"/>
    </location>
</feature>
<feature type="compositionally biased region" description="Low complexity" evidence="3">
    <location>
        <begin position="404"/>
        <end position="416"/>
    </location>
</feature>
<feature type="DNA-binding region" description="H-T-H motif" evidence="2">
    <location>
        <begin position="246"/>
        <end position="265"/>
    </location>
</feature>
<keyword evidence="1 2" id="KW-0238">DNA-binding</keyword>
<dbReference type="Proteomes" id="UP000602395">
    <property type="component" value="Unassembled WGS sequence"/>
</dbReference>
<feature type="region of interest" description="Disordered" evidence="3">
    <location>
        <begin position="1"/>
        <end position="23"/>
    </location>
</feature>
<dbReference type="InterPro" id="IPR009057">
    <property type="entry name" value="Homeodomain-like_sf"/>
</dbReference>
<accession>A0ABR7W5W1</accession>
<dbReference type="Gene3D" id="1.10.10.60">
    <property type="entry name" value="Homeodomain-like"/>
    <property type="match status" value="2"/>
</dbReference>
<dbReference type="InterPro" id="IPR001647">
    <property type="entry name" value="HTH_TetR"/>
</dbReference>
<feature type="domain" description="HTH tetR-type" evidence="4">
    <location>
        <begin position="22"/>
        <end position="82"/>
    </location>
</feature>
<dbReference type="InterPro" id="IPR050109">
    <property type="entry name" value="HTH-type_TetR-like_transc_reg"/>
</dbReference>
<keyword evidence="6" id="KW-1185">Reference proteome</keyword>
<dbReference type="Gene3D" id="1.10.357.10">
    <property type="entry name" value="Tetracycline Repressor, domain 2"/>
    <property type="match status" value="2"/>
</dbReference>
<feature type="region of interest" description="Disordered" evidence="3">
    <location>
        <begin position="404"/>
        <end position="425"/>
    </location>
</feature>
<feature type="domain" description="HTH tetR-type" evidence="4">
    <location>
        <begin position="223"/>
        <end position="283"/>
    </location>
</feature>
<evidence type="ECO:0000313" key="6">
    <source>
        <dbReference type="Proteomes" id="UP000602395"/>
    </source>
</evidence>
<dbReference type="PANTHER" id="PTHR30055:SF237">
    <property type="entry name" value="TRANSCRIPTIONAL REPRESSOR MCE3R"/>
    <property type="match status" value="1"/>
</dbReference>
<organism evidence="5 6">
    <name type="scientific">Gordonia hankookensis</name>
    <dbReference type="NCBI Taxonomy" id="589403"/>
    <lineage>
        <taxon>Bacteria</taxon>
        <taxon>Bacillati</taxon>
        <taxon>Actinomycetota</taxon>
        <taxon>Actinomycetes</taxon>
        <taxon>Mycobacteriales</taxon>
        <taxon>Gordoniaceae</taxon>
        <taxon>Gordonia</taxon>
    </lineage>
</organism>
<evidence type="ECO:0000259" key="4">
    <source>
        <dbReference type="PROSITE" id="PS50977"/>
    </source>
</evidence>
<evidence type="ECO:0000256" key="3">
    <source>
        <dbReference type="SAM" id="MobiDB-lite"/>
    </source>
</evidence>
<dbReference type="Pfam" id="PF00440">
    <property type="entry name" value="TetR_N"/>
    <property type="match status" value="2"/>
</dbReference>
<gene>
    <name evidence="5" type="ORF">IDF66_01350</name>
</gene>
<dbReference type="SUPFAM" id="SSF46689">
    <property type="entry name" value="Homeodomain-like"/>
    <property type="match status" value="2"/>
</dbReference>
<sequence>MTAQPTPPATPHTDRVRRRRPADRRDVILRSAAKAFSANGYHAVRLDDIADAAGVSAPALYRHFPNKYALFSETARNLADALADATGSIPHDPDHPEIELRGLLAALTGASIDNRRTGGLYHWEADYLHTDDARYVRDIVIAQHRRIRAALRRARPHHDAESADLITAAMTSVVASPATHRAALPARQISDLITGAAMSLSDADLPTRPEADTDPPPTGLSPTSKREVLLTEAMKLFAAQSFREVTIDDIARAADLPSSGVYRHFESKAAILQAAFWRTSDRVTALIADALSSSSTPREAIVALVTRYVDLCCTNTAMLSVYVSEIGNVAPAQRTELRNQQRINVEEWAAWLTRERPELTAVAARFLVQAALNVTIDLTRLSRRPTPERISALGLRLLLGSADSAGADSAGADSAGGSDGVEIGE</sequence>